<name>A0A3M7TAI4_BRAPC</name>
<reference evidence="1 2" key="1">
    <citation type="journal article" date="2018" name="Sci. Rep.">
        <title>Genomic signatures of local adaptation to the degree of environmental predictability in rotifers.</title>
        <authorList>
            <person name="Franch-Gras L."/>
            <person name="Hahn C."/>
            <person name="Garcia-Roger E.M."/>
            <person name="Carmona M.J."/>
            <person name="Serra M."/>
            <person name="Gomez A."/>
        </authorList>
    </citation>
    <scope>NUCLEOTIDE SEQUENCE [LARGE SCALE GENOMIC DNA]</scope>
    <source>
        <strain evidence="1">HYR1</strain>
    </source>
</reference>
<dbReference type="Proteomes" id="UP000276133">
    <property type="component" value="Unassembled WGS sequence"/>
</dbReference>
<proteinExistence type="predicted"/>
<evidence type="ECO:0000313" key="2">
    <source>
        <dbReference type="Proteomes" id="UP000276133"/>
    </source>
</evidence>
<comment type="caution">
    <text evidence="1">The sequence shown here is derived from an EMBL/GenBank/DDBJ whole genome shotgun (WGS) entry which is preliminary data.</text>
</comment>
<keyword evidence="2" id="KW-1185">Reference proteome</keyword>
<accession>A0A3M7TAI4</accession>
<protein>
    <submittedName>
        <fullName evidence="1">Uncharacterized protein</fullName>
    </submittedName>
</protein>
<sequence length="101" mass="11759">MQIPLTFCTQNFHFRIKTLQTTPWGFGWTLLERLIILDWDLSIYTDIIVETISHELGSSVLCLKLNVIYTPEPRGNTMGRGGQNIERRNIERTLSGMLRYD</sequence>
<dbReference type="AlphaFoldDB" id="A0A3M7TAI4"/>
<evidence type="ECO:0000313" key="1">
    <source>
        <dbReference type="EMBL" id="RNA45113.1"/>
    </source>
</evidence>
<dbReference type="EMBL" id="REGN01000027">
    <property type="protein sequence ID" value="RNA45113.1"/>
    <property type="molecule type" value="Genomic_DNA"/>
</dbReference>
<organism evidence="1 2">
    <name type="scientific">Brachionus plicatilis</name>
    <name type="common">Marine rotifer</name>
    <name type="synonym">Brachionus muelleri</name>
    <dbReference type="NCBI Taxonomy" id="10195"/>
    <lineage>
        <taxon>Eukaryota</taxon>
        <taxon>Metazoa</taxon>
        <taxon>Spiralia</taxon>
        <taxon>Gnathifera</taxon>
        <taxon>Rotifera</taxon>
        <taxon>Eurotatoria</taxon>
        <taxon>Monogononta</taxon>
        <taxon>Pseudotrocha</taxon>
        <taxon>Ploima</taxon>
        <taxon>Brachionidae</taxon>
        <taxon>Brachionus</taxon>
    </lineage>
</organism>
<gene>
    <name evidence="1" type="ORF">BpHYR1_021196</name>
</gene>